<accession>A0A7D5EXY5</accession>
<dbReference type="InterPro" id="IPR001647">
    <property type="entry name" value="HTH_TetR"/>
</dbReference>
<dbReference type="InterPro" id="IPR039538">
    <property type="entry name" value="BetI_C"/>
</dbReference>
<feature type="DNA-binding region" description="H-T-H motif" evidence="5">
    <location>
        <begin position="43"/>
        <end position="62"/>
    </location>
</feature>
<dbReference type="SUPFAM" id="SSF48498">
    <property type="entry name" value="Tetracyclin repressor-like, C-terminal domain"/>
    <property type="match status" value="1"/>
</dbReference>
<feature type="domain" description="HTH tetR-type" evidence="6">
    <location>
        <begin position="20"/>
        <end position="80"/>
    </location>
</feature>
<dbReference type="GO" id="GO:0003700">
    <property type="term" value="F:DNA-binding transcription factor activity"/>
    <property type="evidence" value="ECO:0007669"/>
    <property type="project" value="TreeGrafter"/>
</dbReference>
<organism evidence="7 8">
    <name type="scientific">Microbacterium oleivorans</name>
    <dbReference type="NCBI Taxonomy" id="273677"/>
    <lineage>
        <taxon>Bacteria</taxon>
        <taxon>Bacillati</taxon>
        <taxon>Actinomycetota</taxon>
        <taxon>Actinomycetes</taxon>
        <taxon>Micrococcales</taxon>
        <taxon>Microbacteriaceae</taxon>
        <taxon>Microbacterium</taxon>
    </lineage>
</organism>
<evidence type="ECO:0000256" key="4">
    <source>
        <dbReference type="ARBA" id="ARBA00023163"/>
    </source>
</evidence>
<evidence type="ECO:0000313" key="7">
    <source>
        <dbReference type="EMBL" id="QLD12070.1"/>
    </source>
</evidence>
<evidence type="ECO:0000256" key="5">
    <source>
        <dbReference type="PROSITE-ProRule" id="PRU00335"/>
    </source>
</evidence>
<evidence type="ECO:0000256" key="2">
    <source>
        <dbReference type="ARBA" id="ARBA00023015"/>
    </source>
</evidence>
<dbReference type="Pfam" id="PF13977">
    <property type="entry name" value="TetR_C_6"/>
    <property type="match status" value="1"/>
</dbReference>
<dbReference type="RefSeq" id="WP_178012535.1">
    <property type="nucleotide sequence ID" value="NZ_CP058316.1"/>
</dbReference>
<evidence type="ECO:0000256" key="1">
    <source>
        <dbReference type="ARBA" id="ARBA00022491"/>
    </source>
</evidence>
<dbReference type="SUPFAM" id="SSF46689">
    <property type="entry name" value="Homeodomain-like"/>
    <property type="match status" value="1"/>
</dbReference>
<dbReference type="Gene3D" id="1.10.357.10">
    <property type="entry name" value="Tetracycline Repressor, domain 2"/>
    <property type="match status" value="1"/>
</dbReference>
<dbReference type="AlphaFoldDB" id="A0A7D5EXY5"/>
<evidence type="ECO:0000256" key="3">
    <source>
        <dbReference type="ARBA" id="ARBA00023125"/>
    </source>
</evidence>
<gene>
    <name evidence="7" type="ORF">HW566_10025</name>
</gene>
<protein>
    <submittedName>
        <fullName evidence="7">TetR/AcrR family transcriptional regulator</fullName>
    </submittedName>
</protein>
<dbReference type="Pfam" id="PF00440">
    <property type="entry name" value="TetR_N"/>
    <property type="match status" value="1"/>
</dbReference>
<dbReference type="PROSITE" id="PS50977">
    <property type="entry name" value="HTH_TETR_2"/>
    <property type="match status" value="1"/>
</dbReference>
<dbReference type="EMBL" id="CP058316">
    <property type="protein sequence ID" value="QLD12070.1"/>
    <property type="molecule type" value="Genomic_DNA"/>
</dbReference>
<reference evidence="7 8" key="1">
    <citation type="submission" date="2020-06" db="EMBL/GenBank/DDBJ databases">
        <authorList>
            <person name="Jo H."/>
        </authorList>
    </citation>
    <scope>NUCLEOTIDE SEQUENCE [LARGE SCALE GENOMIC DNA]</scope>
    <source>
        <strain evidence="7 8">I46</strain>
    </source>
</reference>
<keyword evidence="2" id="KW-0805">Transcription regulation</keyword>
<dbReference type="GO" id="GO:0000976">
    <property type="term" value="F:transcription cis-regulatory region binding"/>
    <property type="evidence" value="ECO:0007669"/>
    <property type="project" value="TreeGrafter"/>
</dbReference>
<sequence>MPSATRTSRAAARGPYAKSARTRTLILDAAFAVFAGAGYRSGSLREIAERVEMSEAGLLHHFRTKAQLLLAVLDHRDELAQSRFEFDAHSGRRALEDLVALADYNSTIPGVIELFCTLSAESTSPDHPAHEFFRNRYVRSRQLVVDALTVIGTEGGLRPGVDIRSAAARSIAVWDGLQIQWLLDRSSLDMADELRACFDELLVHDLAAPQRAVAV</sequence>
<keyword evidence="3 5" id="KW-0238">DNA-binding</keyword>
<dbReference type="Proteomes" id="UP000509638">
    <property type="component" value="Chromosome"/>
</dbReference>
<name>A0A7D5EXY5_9MICO</name>
<dbReference type="InterPro" id="IPR050109">
    <property type="entry name" value="HTH-type_TetR-like_transc_reg"/>
</dbReference>
<proteinExistence type="predicted"/>
<keyword evidence="1" id="KW-0678">Repressor</keyword>
<evidence type="ECO:0000259" key="6">
    <source>
        <dbReference type="PROSITE" id="PS50977"/>
    </source>
</evidence>
<dbReference type="PANTHER" id="PTHR30055:SF234">
    <property type="entry name" value="HTH-TYPE TRANSCRIPTIONAL REGULATOR BETI"/>
    <property type="match status" value="1"/>
</dbReference>
<dbReference type="PRINTS" id="PR00455">
    <property type="entry name" value="HTHTETR"/>
</dbReference>
<evidence type="ECO:0000313" key="8">
    <source>
        <dbReference type="Proteomes" id="UP000509638"/>
    </source>
</evidence>
<dbReference type="InterPro" id="IPR009057">
    <property type="entry name" value="Homeodomain-like_sf"/>
</dbReference>
<keyword evidence="4" id="KW-0804">Transcription</keyword>
<dbReference type="PANTHER" id="PTHR30055">
    <property type="entry name" value="HTH-TYPE TRANSCRIPTIONAL REGULATOR RUTR"/>
    <property type="match status" value="1"/>
</dbReference>
<dbReference type="InterPro" id="IPR036271">
    <property type="entry name" value="Tet_transcr_reg_TetR-rel_C_sf"/>
</dbReference>